<dbReference type="PROSITE" id="PS51257">
    <property type="entry name" value="PROKAR_LIPOPROTEIN"/>
    <property type="match status" value="1"/>
</dbReference>
<name>A0A844G742_9BACT</name>
<dbReference type="Gene3D" id="6.10.140.1990">
    <property type="match status" value="1"/>
</dbReference>
<gene>
    <name evidence="6" type="ORF">FYJ85_14585</name>
</gene>
<keyword evidence="7" id="KW-1185">Reference proteome</keyword>
<protein>
    <submittedName>
        <fullName evidence="6">Efflux RND transporter periplasmic adaptor subunit</fullName>
    </submittedName>
</protein>
<evidence type="ECO:0000256" key="3">
    <source>
        <dbReference type="SAM" id="Coils"/>
    </source>
</evidence>
<reference evidence="6 7" key="1">
    <citation type="submission" date="2019-08" db="EMBL/GenBank/DDBJ databases">
        <title>In-depth cultivation of the pig gut microbiome towards novel bacterial diversity and tailored functional studies.</title>
        <authorList>
            <person name="Wylensek D."/>
            <person name="Hitch T.C.A."/>
            <person name="Clavel T."/>
        </authorList>
    </citation>
    <scope>NUCLEOTIDE SEQUENCE [LARGE SCALE GENOMIC DNA]</scope>
    <source>
        <strain evidence="6 7">BBE-744-WT-12</strain>
    </source>
</reference>
<evidence type="ECO:0000256" key="1">
    <source>
        <dbReference type="ARBA" id="ARBA00009477"/>
    </source>
</evidence>
<feature type="region of interest" description="Disordered" evidence="4">
    <location>
        <begin position="391"/>
        <end position="412"/>
    </location>
</feature>
<evidence type="ECO:0000313" key="6">
    <source>
        <dbReference type="EMBL" id="MST98268.1"/>
    </source>
</evidence>
<proteinExistence type="inferred from homology"/>
<dbReference type="GO" id="GO:0030313">
    <property type="term" value="C:cell envelope"/>
    <property type="evidence" value="ECO:0007669"/>
    <property type="project" value="UniProtKB-SubCell"/>
</dbReference>
<evidence type="ECO:0000313" key="7">
    <source>
        <dbReference type="Proteomes" id="UP000435649"/>
    </source>
</evidence>
<dbReference type="GO" id="GO:0015562">
    <property type="term" value="F:efflux transmembrane transporter activity"/>
    <property type="evidence" value="ECO:0007669"/>
    <property type="project" value="TreeGrafter"/>
</dbReference>
<dbReference type="InterPro" id="IPR006143">
    <property type="entry name" value="RND_pump_MFP"/>
</dbReference>
<dbReference type="GO" id="GO:1990195">
    <property type="term" value="C:macrolide transmembrane transporter complex"/>
    <property type="evidence" value="ECO:0007669"/>
    <property type="project" value="InterPro"/>
</dbReference>
<dbReference type="InterPro" id="IPR030190">
    <property type="entry name" value="MacA_alpha-hairpin_sf"/>
</dbReference>
<dbReference type="PANTHER" id="PTHR30469">
    <property type="entry name" value="MULTIDRUG RESISTANCE PROTEIN MDTA"/>
    <property type="match status" value="1"/>
</dbReference>
<dbReference type="GO" id="GO:1990281">
    <property type="term" value="C:efflux pump complex"/>
    <property type="evidence" value="ECO:0007669"/>
    <property type="project" value="TreeGrafter"/>
</dbReference>
<dbReference type="EMBL" id="VUNS01000017">
    <property type="protein sequence ID" value="MST98268.1"/>
    <property type="molecule type" value="Genomic_DNA"/>
</dbReference>
<sequence length="412" mass="45153">MKKTLTWLVVLAILGGLGAAVACRAYLNSQDEAGSRPKGPAAIAIEAVLPEHTSIQDRRTFTGALRSWSIFEVAPKVGGRLEAIHFDVGDSISGGSVIAKIEDIEYKQSVDQSQADLEVAKAQMRQAEVMLDLRRREYERYKALDEKKATTQALLESAETAFHAQEATYNMQRAEVKRREAILDNALLKLGDCVITADWPSGARPRFVGSRVVDQGALLSPNQPILTVAELDPLRAVIYVIERYYPYVKAGQEAQLTTDAYPESRFKGKVARIAQLLEDNTRQAEIQLEIPNPDLKLKPGMFVRVQLEFSSKENAVVVPRNAIVKREGRQGVFVIDTADATAHFVPVELGIASGNRVEITSPELDRPVATLGNHLLTDGVPVIVPKQFRPAAPEADKAAESEPAAAEAPERK</sequence>
<dbReference type="GO" id="GO:1990961">
    <property type="term" value="P:xenobiotic detoxification by transmembrane export across the plasma membrane"/>
    <property type="evidence" value="ECO:0007669"/>
    <property type="project" value="InterPro"/>
</dbReference>
<evidence type="ECO:0000259" key="5">
    <source>
        <dbReference type="Pfam" id="PF25954"/>
    </source>
</evidence>
<dbReference type="RefSeq" id="WP_106054663.1">
    <property type="nucleotide sequence ID" value="NZ_CALXOB010000019.1"/>
</dbReference>
<dbReference type="FunFam" id="2.40.30.170:FF:000010">
    <property type="entry name" value="Efflux RND transporter periplasmic adaptor subunit"/>
    <property type="match status" value="1"/>
</dbReference>
<evidence type="ECO:0000256" key="4">
    <source>
        <dbReference type="SAM" id="MobiDB-lite"/>
    </source>
</evidence>
<dbReference type="GO" id="GO:0019898">
    <property type="term" value="C:extrinsic component of membrane"/>
    <property type="evidence" value="ECO:0007669"/>
    <property type="project" value="InterPro"/>
</dbReference>
<dbReference type="Pfam" id="PF25954">
    <property type="entry name" value="Beta-barrel_RND_2"/>
    <property type="match status" value="1"/>
</dbReference>
<dbReference type="SUPFAM" id="SSF111369">
    <property type="entry name" value="HlyD-like secretion proteins"/>
    <property type="match status" value="1"/>
</dbReference>
<dbReference type="AlphaFoldDB" id="A0A844G742"/>
<comment type="similarity">
    <text evidence="1">Belongs to the membrane fusion protein (MFP) (TC 8.A.1) family.</text>
</comment>
<feature type="compositionally biased region" description="Low complexity" evidence="4">
    <location>
        <begin position="401"/>
        <end position="412"/>
    </location>
</feature>
<dbReference type="Gene3D" id="2.40.30.170">
    <property type="match status" value="1"/>
</dbReference>
<comment type="caution">
    <text evidence="6">The sequence shown here is derived from an EMBL/GenBank/DDBJ whole genome shotgun (WGS) entry which is preliminary data.</text>
</comment>
<dbReference type="Gene3D" id="2.40.420.20">
    <property type="match status" value="1"/>
</dbReference>
<feature type="domain" description="CusB-like beta-barrel" evidence="5">
    <location>
        <begin position="238"/>
        <end position="308"/>
    </location>
</feature>
<accession>A0A844G742</accession>
<dbReference type="InterPro" id="IPR058792">
    <property type="entry name" value="Beta-barrel_RND_2"/>
</dbReference>
<feature type="coiled-coil region" evidence="3">
    <location>
        <begin position="110"/>
        <end position="161"/>
    </location>
</feature>
<evidence type="ECO:0000256" key="2">
    <source>
        <dbReference type="ARBA" id="ARBA00023054"/>
    </source>
</evidence>
<dbReference type="NCBIfam" id="TIGR01730">
    <property type="entry name" value="RND_mfp"/>
    <property type="match status" value="1"/>
</dbReference>
<organism evidence="6 7">
    <name type="scientific">Victivallis lenta</name>
    <dbReference type="NCBI Taxonomy" id="2606640"/>
    <lineage>
        <taxon>Bacteria</taxon>
        <taxon>Pseudomonadati</taxon>
        <taxon>Lentisphaerota</taxon>
        <taxon>Lentisphaeria</taxon>
        <taxon>Victivallales</taxon>
        <taxon>Victivallaceae</taxon>
        <taxon>Victivallis</taxon>
    </lineage>
</organism>
<dbReference type="Proteomes" id="UP000435649">
    <property type="component" value="Unassembled WGS sequence"/>
</dbReference>
<keyword evidence="2 3" id="KW-0175">Coiled coil</keyword>